<dbReference type="Proteomes" id="UP001293593">
    <property type="component" value="Unassembled WGS sequence"/>
</dbReference>
<dbReference type="SUPFAM" id="SSF54495">
    <property type="entry name" value="UBC-like"/>
    <property type="match status" value="1"/>
</dbReference>
<evidence type="ECO:0000256" key="2">
    <source>
        <dbReference type="ARBA" id="ARBA00022679"/>
    </source>
</evidence>
<feature type="domain" description="UBC core" evidence="7">
    <location>
        <begin position="462"/>
        <end position="622"/>
    </location>
</feature>
<comment type="caution">
    <text evidence="8">The sequence shown here is derived from an EMBL/GenBank/DDBJ whole genome shotgun (WGS) entry which is preliminary data.</text>
</comment>
<dbReference type="Pfam" id="PF00179">
    <property type="entry name" value="UQ_con"/>
    <property type="match status" value="1"/>
</dbReference>
<evidence type="ECO:0000259" key="7">
    <source>
        <dbReference type="PROSITE" id="PS50127"/>
    </source>
</evidence>
<evidence type="ECO:0000256" key="1">
    <source>
        <dbReference type="ARBA" id="ARBA00012486"/>
    </source>
</evidence>
<protein>
    <recommendedName>
        <fullName evidence="1">E2 ubiquitin-conjugating enzyme</fullName>
        <ecNumber evidence="1">2.3.2.23</ecNumber>
    </recommendedName>
</protein>
<dbReference type="EMBL" id="JAWXYG010000013">
    <property type="protein sequence ID" value="KAK4255799.1"/>
    <property type="molecule type" value="Genomic_DNA"/>
</dbReference>
<dbReference type="PROSITE" id="PS50127">
    <property type="entry name" value="UBC_2"/>
    <property type="match status" value="1"/>
</dbReference>
<dbReference type="PANTHER" id="PTHR46116">
    <property type="entry name" value="(E3-INDEPENDENT) E2 UBIQUITIN-CONJUGATING ENZYME"/>
    <property type="match status" value="1"/>
</dbReference>
<dbReference type="InterPro" id="IPR016135">
    <property type="entry name" value="UBQ-conjugating_enzyme/RWD"/>
</dbReference>
<keyword evidence="2" id="KW-0808">Transferase</keyword>
<proteinExistence type="predicted"/>
<dbReference type="EC" id="2.3.2.23" evidence="1"/>
<dbReference type="GO" id="GO:0005524">
    <property type="term" value="F:ATP binding"/>
    <property type="evidence" value="ECO:0007669"/>
    <property type="project" value="UniProtKB-KW"/>
</dbReference>
<dbReference type="GO" id="GO:0061631">
    <property type="term" value="F:ubiquitin conjugating enzyme activity"/>
    <property type="evidence" value="ECO:0007669"/>
    <property type="project" value="UniProtKB-EC"/>
</dbReference>
<dbReference type="CDD" id="cd23837">
    <property type="entry name" value="UBCc_UBE2O"/>
    <property type="match status" value="1"/>
</dbReference>
<dbReference type="InterPro" id="IPR000608">
    <property type="entry name" value="UBC"/>
</dbReference>
<name>A0AAE1JMG8_9FABA</name>
<keyword evidence="5" id="KW-0067">ATP-binding</keyword>
<evidence type="ECO:0000256" key="4">
    <source>
        <dbReference type="ARBA" id="ARBA00022786"/>
    </source>
</evidence>
<dbReference type="PANTHER" id="PTHR46116:SF41">
    <property type="entry name" value="UBIQUITIN-CONJUGATING ENZYME E2 25-RELATED"/>
    <property type="match status" value="1"/>
</dbReference>
<keyword evidence="4" id="KW-0833">Ubl conjugation pathway</keyword>
<sequence>MSRSIELPPLPQYSFRNSKRSVYSGSNSLLMDPDVMEIPPPIHRPTKLMKQKAIISDVIDVDNDEDPTDLVFIGEKVGGSNKGKELSGDICSPPSLEQFGPPSVLASTSGFASVSHNVINVDGHSSDLSNDDDDYNDHFAEDLMDVDEYALLQAHFDHVDLPAGIEAPIPWMSNFDLELKNSEMNSLNPWGNMPLDAKGSHVTELSQLSWAMESSELIQEAPVGSSSSLTKNVAINPHSQKLSSQLQAEAASNKKKSNFSQVDGHKLNLNLALGVDSSKPHWFKGPFGRKKKLSILGEFHNDSLAHQSESSKPPHGVEPPYWWKAKSAKKAHGKDVLSHSHFFPPFEGSYHIPGLESANSNMWKNPPNPPFTDHSDNSGFYYPYDPLDAPLPPMFGNTWFHNNASDEKNETTANIPVVTIPDEDRDEILRKFQQFKQFDTVEDTSDHYYNRKSYSLKQHSKAWSKKIQEEWRILEKDLPDTIFVRVYESRMDILRAVIIGAEGTPYHDGLYFFDVFFPTGYPNVPPEVHYHSGGVRINPNLYNCGKVCLSLLNTWSGNKNEKWLPGVSTILQVLVSIQGLILNAKPYFNEPGFAHMSGSASGEMRSLQYNEDAFLLSLKTMMYVMKKPPKHFEDFVAGHFCNRAHDVLVACKAYMDGAQVGCLVKGGVQDVDAGDRSCSKPFKDTLAGFVNRLVGEFSKVGAKDCEKFLPQAVATTGNMQAGCNPDVAAPAT</sequence>
<dbReference type="SMART" id="SM00212">
    <property type="entry name" value="UBCc"/>
    <property type="match status" value="1"/>
</dbReference>
<accession>A0AAE1JMG8</accession>
<evidence type="ECO:0000256" key="5">
    <source>
        <dbReference type="ARBA" id="ARBA00022840"/>
    </source>
</evidence>
<evidence type="ECO:0000313" key="8">
    <source>
        <dbReference type="EMBL" id="KAK4255799.1"/>
    </source>
</evidence>
<dbReference type="Gene3D" id="3.10.110.10">
    <property type="entry name" value="Ubiquitin Conjugating Enzyme"/>
    <property type="match status" value="1"/>
</dbReference>
<keyword evidence="3" id="KW-0547">Nucleotide-binding</keyword>
<keyword evidence="9" id="KW-1185">Reference proteome</keyword>
<dbReference type="FunFam" id="3.10.110.10:FF:000028">
    <property type="entry name" value="Probable ubiquitin-conjugating enzyme E2 23"/>
    <property type="match status" value="1"/>
</dbReference>
<reference evidence="8" key="1">
    <citation type="submission" date="2023-10" db="EMBL/GenBank/DDBJ databases">
        <title>Chromosome-level genome of the transformable northern wattle, Acacia crassicarpa.</title>
        <authorList>
            <person name="Massaro I."/>
            <person name="Sinha N.R."/>
            <person name="Poethig S."/>
            <person name="Leichty A.R."/>
        </authorList>
    </citation>
    <scope>NUCLEOTIDE SEQUENCE</scope>
    <source>
        <strain evidence="8">Acra3RX</strain>
        <tissue evidence="8">Leaf</tissue>
    </source>
</reference>
<organism evidence="8 9">
    <name type="scientific">Acacia crassicarpa</name>
    <name type="common">northern wattle</name>
    <dbReference type="NCBI Taxonomy" id="499986"/>
    <lineage>
        <taxon>Eukaryota</taxon>
        <taxon>Viridiplantae</taxon>
        <taxon>Streptophyta</taxon>
        <taxon>Embryophyta</taxon>
        <taxon>Tracheophyta</taxon>
        <taxon>Spermatophyta</taxon>
        <taxon>Magnoliopsida</taxon>
        <taxon>eudicotyledons</taxon>
        <taxon>Gunneridae</taxon>
        <taxon>Pentapetalae</taxon>
        <taxon>rosids</taxon>
        <taxon>fabids</taxon>
        <taxon>Fabales</taxon>
        <taxon>Fabaceae</taxon>
        <taxon>Caesalpinioideae</taxon>
        <taxon>mimosoid clade</taxon>
        <taxon>Acacieae</taxon>
        <taxon>Acacia</taxon>
    </lineage>
</organism>
<dbReference type="AlphaFoldDB" id="A0AAE1JMG8"/>
<evidence type="ECO:0000256" key="6">
    <source>
        <dbReference type="SAM" id="MobiDB-lite"/>
    </source>
</evidence>
<gene>
    <name evidence="8" type="ORF">QN277_008749</name>
</gene>
<evidence type="ECO:0000313" key="9">
    <source>
        <dbReference type="Proteomes" id="UP001293593"/>
    </source>
</evidence>
<feature type="region of interest" description="Disordered" evidence="6">
    <location>
        <begin position="240"/>
        <end position="261"/>
    </location>
</feature>
<evidence type="ECO:0000256" key="3">
    <source>
        <dbReference type="ARBA" id="ARBA00022741"/>
    </source>
</evidence>